<keyword evidence="1" id="KW-1133">Transmembrane helix</keyword>
<accession>A0A0G3EGN2</accession>
<keyword evidence="3" id="KW-1185">Reference proteome</keyword>
<gene>
    <name evidence="2" type="ORF">L21SP4_00691</name>
</gene>
<dbReference type="EMBL" id="CP010904">
    <property type="protein sequence ID" value="AKJ63960.1"/>
    <property type="molecule type" value="Genomic_DNA"/>
</dbReference>
<name>A0A0G3EGN2_9BACT</name>
<proteinExistence type="predicted"/>
<dbReference type="AlphaFoldDB" id="A0A0G3EGN2"/>
<dbReference type="Proteomes" id="UP000035268">
    <property type="component" value="Chromosome"/>
</dbReference>
<dbReference type="KEGG" id="vbl:L21SP4_00691"/>
<protein>
    <submittedName>
        <fullName evidence="2">Uncharacterized protein</fullName>
    </submittedName>
</protein>
<sequence>MGLFGGSQSKRELQARANELTEAVATAMPRWFDRLGKDFPDIAEPHKATWAYFTGVAATFFGVLVLESKRYTQRETESAFHAVWGTLPRLLPKSIPAGAETGQFLDRTSAENALMEAYRDCQQYFAAECPRLQAEGVEHDLIAPTVLGSWVTSKVQDSEDQYVPCRELPKTIGLLICTQFRQWWD</sequence>
<reference evidence="3" key="1">
    <citation type="submission" date="2015-02" db="EMBL/GenBank/DDBJ databases">
        <title>Description and complete genome sequence of the first cultured representative of the subdivision 5 of the Verrucomicrobia phylum.</title>
        <authorList>
            <person name="Spring S."/>
            <person name="Bunk B."/>
            <person name="Sproer C."/>
            <person name="Klenk H.-P."/>
        </authorList>
    </citation>
    <scope>NUCLEOTIDE SEQUENCE [LARGE SCALE GENOMIC DNA]</scope>
    <source>
        <strain evidence="3">L21-Fru-AB</strain>
    </source>
</reference>
<feature type="transmembrane region" description="Helical" evidence="1">
    <location>
        <begin position="49"/>
        <end position="66"/>
    </location>
</feature>
<evidence type="ECO:0000313" key="2">
    <source>
        <dbReference type="EMBL" id="AKJ63960.1"/>
    </source>
</evidence>
<evidence type="ECO:0000256" key="1">
    <source>
        <dbReference type="SAM" id="Phobius"/>
    </source>
</evidence>
<reference evidence="2 3" key="2">
    <citation type="journal article" date="2016" name="ISME J.">
        <title>Characterization of the first cultured representative of Verrucomicrobia subdivision 5 indicates the proposal of a novel phylum.</title>
        <authorList>
            <person name="Spring S."/>
            <person name="Bunk B."/>
            <person name="Sproer C."/>
            <person name="Schumann P."/>
            <person name="Rohde M."/>
            <person name="Tindall B.J."/>
            <person name="Klenk H.P."/>
        </authorList>
    </citation>
    <scope>NUCLEOTIDE SEQUENCE [LARGE SCALE GENOMIC DNA]</scope>
    <source>
        <strain evidence="2 3">L21-Fru-AB</strain>
    </source>
</reference>
<keyword evidence="1" id="KW-0812">Transmembrane</keyword>
<evidence type="ECO:0000313" key="3">
    <source>
        <dbReference type="Proteomes" id="UP000035268"/>
    </source>
</evidence>
<organism evidence="2 3">
    <name type="scientific">Kiritimatiella glycovorans</name>
    <dbReference type="NCBI Taxonomy" id="1307763"/>
    <lineage>
        <taxon>Bacteria</taxon>
        <taxon>Pseudomonadati</taxon>
        <taxon>Kiritimatiellota</taxon>
        <taxon>Kiritimatiellia</taxon>
        <taxon>Kiritimatiellales</taxon>
        <taxon>Kiritimatiellaceae</taxon>
        <taxon>Kiritimatiella</taxon>
    </lineage>
</organism>
<keyword evidence="1" id="KW-0472">Membrane</keyword>